<evidence type="ECO:0000313" key="6">
    <source>
        <dbReference type="Proteomes" id="UP001521137"/>
    </source>
</evidence>
<evidence type="ECO:0000256" key="2">
    <source>
        <dbReference type="ARBA" id="ARBA00023295"/>
    </source>
</evidence>
<evidence type="ECO:0000256" key="3">
    <source>
        <dbReference type="RuleBase" id="RU361153"/>
    </source>
</evidence>
<evidence type="ECO:0000256" key="1">
    <source>
        <dbReference type="ARBA" id="ARBA00022801"/>
    </source>
</evidence>
<gene>
    <name evidence="5" type="ORF">L0668_06360</name>
</gene>
<dbReference type="PANTHER" id="PTHR34142:SF1">
    <property type="entry name" value="GLYCOSIDE HYDROLASE FAMILY 5 DOMAIN-CONTAINING PROTEIN"/>
    <property type="match status" value="1"/>
</dbReference>
<dbReference type="PROSITE" id="PS00659">
    <property type="entry name" value="GLYCOSYL_HYDROL_F5"/>
    <property type="match status" value="1"/>
</dbReference>
<dbReference type="Pfam" id="PF00150">
    <property type="entry name" value="Cellulase"/>
    <property type="match status" value="1"/>
</dbReference>
<evidence type="ECO:0000313" key="5">
    <source>
        <dbReference type="EMBL" id="MCF2947720.1"/>
    </source>
</evidence>
<evidence type="ECO:0000259" key="4">
    <source>
        <dbReference type="Pfam" id="PF00150"/>
    </source>
</evidence>
<protein>
    <submittedName>
        <fullName evidence="5">Glycoside hydrolase family 5 protein</fullName>
    </submittedName>
</protein>
<proteinExistence type="inferred from homology"/>
<dbReference type="PANTHER" id="PTHR34142">
    <property type="entry name" value="ENDO-BETA-1,4-GLUCANASE A"/>
    <property type="match status" value="1"/>
</dbReference>
<dbReference type="InterPro" id="IPR001547">
    <property type="entry name" value="Glyco_hydro_5"/>
</dbReference>
<reference evidence="5 6" key="1">
    <citation type="submission" date="2022-01" db="EMBL/GenBank/DDBJ databases">
        <title>Paraglaciecola sp. G1-23.</title>
        <authorList>
            <person name="Jin M.S."/>
            <person name="Han D.M."/>
            <person name="Kim H.M."/>
            <person name="Jeon C.O."/>
        </authorList>
    </citation>
    <scope>NUCLEOTIDE SEQUENCE [LARGE SCALE GENOMIC DNA]</scope>
    <source>
        <strain evidence="5 6">G1-23</strain>
    </source>
</reference>
<comment type="similarity">
    <text evidence="3">Belongs to the glycosyl hydrolase 5 (cellulase A) family.</text>
</comment>
<dbReference type="GO" id="GO:0016787">
    <property type="term" value="F:hydrolase activity"/>
    <property type="evidence" value="ECO:0007669"/>
    <property type="project" value="UniProtKB-KW"/>
</dbReference>
<keyword evidence="2 3" id="KW-0326">Glycosidase</keyword>
<dbReference type="InterPro" id="IPR018087">
    <property type="entry name" value="Glyco_hydro_5_CS"/>
</dbReference>
<dbReference type="EMBL" id="JAKGAS010000003">
    <property type="protein sequence ID" value="MCF2947720.1"/>
    <property type="molecule type" value="Genomic_DNA"/>
</dbReference>
<dbReference type="SUPFAM" id="SSF51445">
    <property type="entry name" value="(Trans)glycosidases"/>
    <property type="match status" value="1"/>
</dbReference>
<sequence>MLIITLPVMALTSVNQTAVEYHGPLTVKGNQIVDNQGRPASLAGPSLFWGNKGWASKGEIAPDEYYNANVVEYVQKSWNASIVRIAMGAESRGGYLEDPRGRMQKIEAVADAAIEQGMYFIVDWHSHKAEQNTEQAIAFFKHIAQKYGHTDNLIYEIYNEPLDHTDWDSVIKPYAENVIAAIRTIDKDNLIIVGTQTWSQDVDKAADSPIQGFNNIAYTLHFYAGTHKQELRDKATYALNKGIALMVTEWGTVNADGDGGPDAAETQRWMDFMRANNLSHCNWSLHSKKEGASILTENSDPNGDWTEENFTQSGNIVKKIISGWHKVDYAGGSKSSSVTEK</sequence>
<dbReference type="Proteomes" id="UP001521137">
    <property type="component" value="Unassembled WGS sequence"/>
</dbReference>
<accession>A0ABS9D475</accession>
<keyword evidence="6" id="KW-1185">Reference proteome</keyword>
<dbReference type="InterPro" id="IPR017853">
    <property type="entry name" value="GH"/>
</dbReference>
<dbReference type="RefSeq" id="WP_235311255.1">
    <property type="nucleotide sequence ID" value="NZ_JAKGAS010000003.1"/>
</dbReference>
<dbReference type="Gene3D" id="3.20.20.80">
    <property type="entry name" value="Glycosidases"/>
    <property type="match status" value="1"/>
</dbReference>
<organism evidence="5 6">
    <name type="scientific">Paraglaciecola algarum</name>
    <dbReference type="NCBI Taxonomy" id="3050085"/>
    <lineage>
        <taxon>Bacteria</taxon>
        <taxon>Pseudomonadati</taxon>
        <taxon>Pseudomonadota</taxon>
        <taxon>Gammaproteobacteria</taxon>
        <taxon>Alteromonadales</taxon>
        <taxon>Alteromonadaceae</taxon>
        <taxon>Paraglaciecola</taxon>
    </lineage>
</organism>
<comment type="caution">
    <text evidence="5">The sequence shown here is derived from an EMBL/GenBank/DDBJ whole genome shotgun (WGS) entry which is preliminary data.</text>
</comment>
<feature type="domain" description="Glycoside hydrolase family 5" evidence="4">
    <location>
        <begin position="33"/>
        <end position="288"/>
    </location>
</feature>
<keyword evidence="1 3" id="KW-0378">Hydrolase</keyword>
<name>A0ABS9D475_9ALTE</name>